<evidence type="ECO:0000313" key="5">
    <source>
        <dbReference type="EMBL" id="HIQ29635.1"/>
    </source>
</evidence>
<dbReference type="SMART" id="SM00487">
    <property type="entry name" value="DEXDc"/>
    <property type="match status" value="1"/>
</dbReference>
<comment type="caution">
    <text evidence="5">The sequence shown here is derived from an EMBL/GenBank/DDBJ whole genome shotgun (WGS) entry which is preliminary data.</text>
</comment>
<dbReference type="Pfam" id="PF00270">
    <property type="entry name" value="DEAD"/>
    <property type="match status" value="1"/>
</dbReference>
<dbReference type="AlphaFoldDB" id="A0A832ZVF1"/>
<dbReference type="PROSITE" id="PS51194">
    <property type="entry name" value="HELICASE_CTER"/>
    <property type="match status" value="1"/>
</dbReference>
<keyword evidence="5" id="KW-0378">Hydrolase</keyword>
<evidence type="ECO:0000256" key="2">
    <source>
        <dbReference type="ARBA" id="ARBA00022840"/>
    </source>
</evidence>
<evidence type="ECO:0000259" key="3">
    <source>
        <dbReference type="PROSITE" id="PS51192"/>
    </source>
</evidence>
<keyword evidence="5" id="KW-0347">Helicase</keyword>
<dbReference type="Proteomes" id="UP000608579">
    <property type="component" value="Unassembled WGS sequence"/>
</dbReference>
<feature type="domain" description="Helicase C-terminal" evidence="4">
    <location>
        <begin position="333"/>
        <end position="489"/>
    </location>
</feature>
<feature type="domain" description="Helicase ATP-binding" evidence="3">
    <location>
        <begin position="72"/>
        <end position="254"/>
    </location>
</feature>
<reference evidence="5" key="1">
    <citation type="journal article" date="2020" name="ISME J.">
        <title>Gammaproteobacteria mediating utilization of methyl-, sulfur- and petroleum organic compounds in deep ocean hydrothermal plumes.</title>
        <authorList>
            <person name="Zhou Z."/>
            <person name="Liu Y."/>
            <person name="Pan J."/>
            <person name="Cron B.R."/>
            <person name="Toner B.M."/>
            <person name="Anantharaman K."/>
            <person name="Breier J.A."/>
            <person name="Dick G.J."/>
            <person name="Li M."/>
        </authorList>
    </citation>
    <scope>NUCLEOTIDE SEQUENCE</scope>
    <source>
        <strain evidence="5">SZUA-1515</strain>
    </source>
</reference>
<accession>A0A832ZVF1</accession>
<dbReference type="EMBL" id="DQVM01000069">
    <property type="protein sequence ID" value="HIQ29635.1"/>
    <property type="molecule type" value="Genomic_DNA"/>
</dbReference>
<protein>
    <submittedName>
        <fullName evidence="5">DEAD/DEAH box helicase</fullName>
    </submittedName>
</protein>
<evidence type="ECO:0000313" key="6">
    <source>
        <dbReference type="Proteomes" id="UP000608579"/>
    </source>
</evidence>
<keyword evidence="1" id="KW-0547">Nucleotide-binding</keyword>
<dbReference type="InterPro" id="IPR027417">
    <property type="entry name" value="P-loop_NTPase"/>
</dbReference>
<dbReference type="GO" id="GO:0036297">
    <property type="term" value="P:interstrand cross-link repair"/>
    <property type="evidence" value="ECO:0007669"/>
    <property type="project" value="TreeGrafter"/>
</dbReference>
<proteinExistence type="predicted"/>
<dbReference type="GO" id="GO:0003676">
    <property type="term" value="F:nucleic acid binding"/>
    <property type="evidence" value="ECO:0007669"/>
    <property type="project" value="InterPro"/>
</dbReference>
<dbReference type="GO" id="GO:0043138">
    <property type="term" value="F:3'-5' DNA helicase activity"/>
    <property type="evidence" value="ECO:0007669"/>
    <property type="project" value="TreeGrafter"/>
</dbReference>
<keyword evidence="2" id="KW-0067">ATP-binding</keyword>
<name>A0A832ZVF1_CALS0</name>
<dbReference type="SUPFAM" id="SSF52540">
    <property type="entry name" value="P-loop containing nucleoside triphosphate hydrolases"/>
    <property type="match status" value="1"/>
</dbReference>
<organism evidence="5 6">
    <name type="scientific">Caldiarchaeum subterraneum</name>
    <dbReference type="NCBI Taxonomy" id="311458"/>
    <lineage>
        <taxon>Archaea</taxon>
        <taxon>Nitrososphaerota</taxon>
        <taxon>Candidatus Caldarchaeales</taxon>
        <taxon>Candidatus Caldarchaeaceae</taxon>
        <taxon>Candidatus Caldarchaeum</taxon>
    </lineage>
</organism>
<dbReference type="GO" id="GO:0005524">
    <property type="term" value="F:ATP binding"/>
    <property type="evidence" value="ECO:0007669"/>
    <property type="project" value="UniProtKB-KW"/>
</dbReference>
<evidence type="ECO:0000259" key="4">
    <source>
        <dbReference type="PROSITE" id="PS51194"/>
    </source>
</evidence>
<dbReference type="PROSITE" id="PS51192">
    <property type="entry name" value="HELICASE_ATP_BIND_1"/>
    <property type="match status" value="1"/>
</dbReference>
<evidence type="ECO:0000256" key="1">
    <source>
        <dbReference type="ARBA" id="ARBA00022741"/>
    </source>
</evidence>
<dbReference type="PANTHER" id="PTHR47957">
    <property type="entry name" value="ATP-DEPENDENT HELICASE HRQ1"/>
    <property type="match status" value="1"/>
</dbReference>
<dbReference type="InterPro" id="IPR011545">
    <property type="entry name" value="DEAD/DEAH_box_helicase_dom"/>
</dbReference>
<dbReference type="InterPro" id="IPR001650">
    <property type="entry name" value="Helicase_C-like"/>
</dbReference>
<dbReference type="InterPro" id="IPR014001">
    <property type="entry name" value="Helicase_ATP-bd"/>
</dbReference>
<dbReference type="SMART" id="SM00490">
    <property type="entry name" value="HELICc"/>
    <property type="match status" value="1"/>
</dbReference>
<gene>
    <name evidence="5" type="ORF">EYH45_03625</name>
</gene>
<dbReference type="Gene3D" id="3.40.50.300">
    <property type="entry name" value="P-loop containing nucleotide triphosphate hydrolases"/>
    <property type="match status" value="2"/>
</dbReference>
<dbReference type="PANTHER" id="PTHR47957:SF3">
    <property type="entry name" value="ATP-DEPENDENT HELICASE HRQ1"/>
    <property type="match status" value="1"/>
</dbReference>
<dbReference type="Pfam" id="PF00271">
    <property type="entry name" value="Helicase_C"/>
    <property type="match status" value="1"/>
</dbReference>
<dbReference type="GO" id="GO:0006289">
    <property type="term" value="P:nucleotide-excision repair"/>
    <property type="evidence" value="ECO:0007669"/>
    <property type="project" value="TreeGrafter"/>
</dbReference>
<sequence length="1046" mass="120808">MNKPITGIFRVSTANILDELGYDFYSFTTPPEKPEYSQLKFKDIIPKFLESDSPKCRGLATNNLYIHQEQAFQELKNRKNIILRSGTGSGKTEAWFIYTATSNVKTLVVYPTLALANDQLNRLREYTNTLGMKIIALDALKKNELLKTRSLRELRQEITKADLVITNPAFLLNELKKTATGKQGLLYPFLEKSGLIVVDDFDFYGPRSIALLFSMIKLIIQTINTKIQLAFITAALENAEEIAEFLTGINGYETAIIEGKAFHPENITYIVLGKSLRKTWEELKIHYNKFRESGVSQDILESLRDYQKFKQDYFKVMDVARIIGIQIPDEAFDVAEILSRYVSDNCISLIFTRGIAAAEEMAKRVSTKLSDDRFVVAHHHLLSKTQREKIEERARNGEIKVIISPRTLSQGIDIGLVGRVVHLGLPDSIREFKQREGRKGRRLEIERTETVIIPRTLWDRDLLSRGVEAVKKWIELPSERIMANKNNLYIKLFETLFRFISPNLRSTLSKEDYEFLEKMGLVRDGDLTYLGKNTWLKMNFYEFAPAYGIKRLRVTEMERIERLEDISHVDLVEKFQIGCIDYSSDGVVVEHRRGGKRKRIVTAVVVDDLSERIMQQHDALAYVLEEYEKTKARWGEIPSIRRDYYNGKIHSEVRCVVHAPSKGFGLYQKIPNRVEWIILSDRKRIEAIGDRTLVYRERKTLEVPTPTNGIYNDYTYGISFEADPRDSTGMLRIGLAYLIVMLRRILGVAFDTIKYDIMVMGERKVIGIHETESAGLLEKINWTELAEMIRRYTPDNLDEVFMEEVDEIAYSDLIALKIDWRLVKNQTLKIIDYIRLNERIAVKIGGLEVEIPRPSRANKLVSLSIVDITLREDLRYGIYAIALYDGEETLKVIGRKEFGEPDEQAGEVMGKLSKLVNQNFKILVYDYETLDKMLLSTGLHALRAFLHGLKGINAVIDVKNILSSYIGESIPLEEVEKTLQLEKSVNLKDLIFHVEELKRRRGINLQFAYEKLYYTLEKFIHNESENIYRAFLVLQVLKNRQEILRK</sequence>